<feature type="domain" description="UDP N-acetylglucosamine O-acyltransferase C-terminal" evidence="8">
    <location>
        <begin position="176"/>
        <end position="266"/>
    </location>
</feature>
<dbReference type="CDD" id="cd03351">
    <property type="entry name" value="LbH_UDP-GlcNAc_AT"/>
    <property type="match status" value="1"/>
</dbReference>
<dbReference type="GO" id="GO:0008780">
    <property type="term" value="F:acyl-[acyl-carrier-protein]-UDP-N-acetylglucosamine O-acyltransferase activity"/>
    <property type="evidence" value="ECO:0007669"/>
    <property type="project" value="UniProtKB-EC"/>
</dbReference>
<comment type="function">
    <text evidence="7">Involved in the biosynthesis of lipid A, a phosphorylated glycolipid that anchors the lipopolysaccharide to the outer membrane of the cell.</text>
</comment>
<evidence type="ECO:0000256" key="5">
    <source>
        <dbReference type="ARBA" id="ARBA00023098"/>
    </source>
</evidence>
<evidence type="ECO:0000256" key="2">
    <source>
        <dbReference type="ARBA" id="ARBA00022556"/>
    </source>
</evidence>
<dbReference type="Pfam" id="PF13720">
    <property type="entry name" value="Acetyltransf_11"/>
    <property type="match status" value="1"/>
</dbReference>
<dbReference type="PANTHER" id="PTHR43480:SF1">
    <property type="entry name" value="ACYL-[ACYL-CARRIER-PROTEIN]--UDP-N-ACETYLGLUCOSAMINE O-ACYLTRANSFERASE, MITOCHONDRIAL-RELATED"/>
    <property type="match status" value="1"/>
</dbReference>
<dbReference type="Gene3D" id="2.160.10.10">
    <property type="entry name" value="Hexapeptide repeat proteins"/>
    <property type="match status" value="1"/>
</dbReference>
<dbReference type="Pfam" id="PF00132">
    <property type="entry name" value="Hexapep"/>
    <property type="match status" value="2"/>
</dbReference>
<dbReference type="InterPro" id="IPR001451">
    <property type="entry name" value="Hexapep"/>
</dbReference>
<dbReference type="EC" id="2.3.1.129" evidence="7"/>
<evidence type="ECO:0000259" key="8">
    <source>
        <dbReference type="Pfam" id="PF13720"/>
    </source>
</evidence>
<keyword evidence="3 7" id="KW-0808">Transferase</keyword>
<comment type="subunit">
    <text evidence="7">Homotrimer.</text>
</comment>
<comment type="subcellular location">
    <subcellularLocation>
        <location evidence="7">Cytoplasm</location>
    </subcellularLocation>
</comment>
<dbReference type="PANTHER" id="PTHR43480">
    <property type="entry name" value="ACYL-[ACYL-CARRIER-PROTEIN]--UDP-N-ACETYLGLUCOSAMINE O-ACYLTRANSFERASE"/>
    <property type="match status" value="1"/>
</dbReference>
<name>A0ABN7Z763_9BURK</name>
<dbReference type="Proteomes" id="UP000706525">
    <property type="component" value="Unassembled WGS sequence"/>
</dbReference>
<comment type="pathway">
    <text evidence="7">Glycolipid biosynthesis; lipid IV(A) biosynthesis; lipid IV(A) from (3R)-3-hydroxytetradecanoyl-[acyl-carrier-protein] and UDP-N-acetyl-alpha-D-glucosamine: step 1/6.</text>
</comment>
<dbReference type="NCBIfam" id="NF003657">
    <property type="entry name" value="PRK05289.1"/>
    <property type="match status" value="1"/>
</dbReference>
<comment type="catalytic activity">
    <reaction evidence="7">
        <text>a (3R)-hydroxyacyl-[ACP] + UDP-N-acetyl-alpha-D-glucosamine = a UDP-3-O-[(3R)-3-hydroxyacyl]-N-acetyl-alpha-D-glucosamine + holo-[ACP]</text>
        <dbReference type="Rhea" id="RHEA:67812"/>
        <dbReference type="Rhea" id="RHEA-COMP:9685"/>
        <dbReference type="Rhea" id="RHEA-COMP:9945"/>
        <dbReference type="ChEBI" id="CHEBI:57705"/>
        <dbReference type="ChEBI" id="CHEBI:64479"/>
        <dbReference type="ChEBI" id="CHEBI:78827"/>
        <dbReference type="ChEBI" id="CHEBI:173225"/>
        <dbReference type="EC" id="2.3.1.129"/>
    </reaction>
</comment>
<dbReference type="NCBIfam" id="TIGR01852">
    <property type="entry name" value="lipid_A_lpxA"/>
    <property type="match status" value="1"/>
</dbReference>
<dbReference type="InterPro" id="IPR011004">
    <property type="entry name" value="Trimer_LpxA-like_sf"/>
</dbReference>
<keyword evidence="5 7" id="KW-0443">Lipid metabolism</keyword>
<sequence length="267" mass="28427">MTQIHPTALVDPKAELAADVTVGPFSIVGPNVRIGSGTRIGSHTTVEGHTTVGEGNRIGPYASIGGTPQDMKYANEPTRLEIGDRNTIREFTTIHTGTVQDRGLTRLGNDNWIMAYVHIAHDCDVGNNVVFSSNAQIAGHVQVGDWAILGGMSGVHQFVRIGAHAFLGGASALVQDIPPFVIAASDKGGNKATPHGVNVEGLRRRGFDAGQIAGLRQAYKLLYKSDLNFDDARNEIAALLAQSDATTAEPLRRLADFLATTQRGIVR</sequence>
<comment type="similarity">
    <text evidence="7">Belongs to the transferase hexapeptide repeat family. LpxA subfamily.</text>
</comment>
<dbReference type="EMBL" id="CAJZAG010000009">
    <property type="protein sequence ID" value="CAG9180576.1"/>
    <property type="molecule type" value="Genomic_DNA"/>
</dbReference>
<dbReference type="HAMAP" id="MF_00387">
    <property type="entry name" value="LpxA"/>
    <property type="match status" value="1"/>
</dbReference>
<protein>
    <recommendedName>
        <fullName evidence="7">Acyl-[acyl-carrier-protein]--UDP-N-acetylglucosamine O-acyltransferase</fullName>
        <shortName evidence="7">UDP-N-acetylglucosamine acyltransferase</shortName>
        <ecNumber evidence="7">2.3.1.129</ecNumber>
    </recommendedName>
</protein>
<evidence type="ECO:0000256" key="6">
    <source>
        <dbReference type="ARBA" id="ARBA00023315"/>
    </source>
</evidence>
<evidence type="ECO:0000256" key="1">
    <source>
        <dbReference type="ARBA" id="ARBA00022516"/>
    </source>
</evidence>
<keyword evidence="4 7" id="KW-0677">Repeat</keyword>
<keyword evidence="9" id="KW-0418">Kinase</keyword>
<proteinExistence type="inferred from homology"/>
<keyword evidence="7" id="KW-0963">Cytoplasm</keyword>
<reference evidence="9 10" key="1">
    <citation type="submission" date="2021-08" db="EMBL/GenBank/DDBJ databases">
        <authorList>
            <person name="Peeters C."/>
        </authorList>
    </citation>
    <scope>NUCLEOTIDE SEQUENCE [LARGE SCALE GENOMIC DNA]</scope>
    <source>
        <strain evidence="9 10">LMG 32289</strain>
    </source>
</reference>
<dbReference type="InterPro" id="IPR037157">
    <property type="entry name" value="Acetyltransf_C_sf"/>
</dbReference>
<dbReference type="RefSeq" id="WP_223992549.1">
    <property type="nucleotide sequence ID" value="NZ_CAJZAG010000009.1"/>
</dbReference>
<dbReference type="InterPro" id="IPR029098">
    <property type="entry name" value="Acetyltransf_C"/>
</dbReference>
<evidence type="ECO:0000256" key="7">
    <source>
        <dbReference type="HAMAP-Rule" id="MF_00387"/>
    </source>
</evidence>
<keyword evidence="10" id="KW-1185">Reference proteome</keyword>
<dbReference type="GO" id="GO:0016301">
    <property type="term" value="F:kinase activity"/>
    <property type="evidence" value="ECO:0007669"/>
    <property type="project" value="UniProtKB-KW"/>
</dbReference>
<dbReference type="PIRSF" id="PIRSF000456">
    <property type="entry name" value="UDP-GlcNAc_acltr"/>
    <property type="match status" value="1"/>
</dbReference>
<dbReference type="Gene3D" id="1.20.1180.10">
    <property type="entry name" value="Udp N-acetylglucosamine O-acyltransferase, C-terminal domain"/>
    <property type="match status" value="1"/>
</dbReference>
<dbReference type="SUPFAM" id="SSF51161">
    <property type="entry name" value="Trimeric LpxA-like enzymes"/>
    <property type="match status" value="1"/>
</dbReference>
<accession>A0ABN7Z763</accession>
<organism evidence="9 10">
    <name type="scientific">Cupriavidus pampae</name>
    <dbReference type="NCBI Taxonomy" id="659251"/>
    <lineage>
        <taxon>Bacteria</taxon>
        <taxon>Pseudomonadati</taxon>
        <taxon>Pseudomonadota</taxon>
        <taxon>Betaproteobacteria</taxon>
        <taxon>Burkholderiales</taxon>
        <taxon>Burkholderiaceae</taxon>
        <taxon>Cupriavidus</taxon>
    </lineage>
</organism>
<keyword evidence="1 7" id="KW-0444">Lipid biosynthesis</keyword>
<evidence type="ECO:0000313" key="9">
    <source>
        <dbReference type="EMBL" id="CAG9180576.1"/>
    </source>
</evidence>
<comment type="caution">
    <text evidence="9">The sequence shown here is derived from an EMBL/GenBank/DDBJ whole genome shotgun (WGS) entry which is preliminary data.</text>
</comment>
<evidence type="ECO:0000313" key="10">
    <source>
        <dbReference type="Proteomes" id="UP000706525"/>
    </source>
</evidence>
<keyword evidence="6 7" id="KW-0012">Acyltransferase</keyword>
<keyword evidence="2 7" id="KW-0441">Lipid A biosynthesis</keyword>
<dbReference type="InterPro" id="IPR010137">
    <property type="entry name" value="Lipid_A_LpxA"/>
</dbReference>
<gene>
    <name evidence="7 9" type="primary">lpxA</name>
    <name evidence="9" type="ORF">LMG32289_04655</name>
</gene>
<evidence type="ECO:0000256" key="4">
    <source>
        <dbReference type="ARBA" id="ARBA00022737"/>
    </source>
</evidence>
<evidence type="ECO:0000256" key="3">
    <source>
        <dbReference type="ARBA" id="ARBA00022679"/>
    </source>
</evidence>